<feature type="region of interest" description="Disordered" evidence="7">
    <location>
        <begin position="280"/>
        <end position="348"/>
    </location>
</feature>
<dbReference type="SUPFAM" id="SSF48425">
    <property type="entry name" value="Sec7 domain"/>
    <property type="match status" value="1"/>
</dbReference>
<proteinExistence type="predicted"/>
<dbReference type="Pfam" id="PF12783">
    <property type="entry name" value="Sec7-like_HUS"/>
    <property type="match status" value="1"/>
</dbReference>
<dbReference type="Pfam" id="PF09324">
    <property type="entry name" value="Sec7-like_HDS"/>
    <property type="match status" value="1"/>
</dbReference>
<dbReference type="InterPro" id="IPR032691">
    <property type="entry name" value="Mon2/Sec7/BIG1-like_HUS"/>
</dbReference>
<dbReference type="CDD" id="cd00171">
    <property type="entry name" value="Sec7"/>
    <property type="match status" value="1"/>
</dbReference>
<dbReference type="GO" id="GO:0015031">
    <property type="term" value="P:protein transport"/>
    <property type="evidence" value="ECO:0007669"/>
    <property type="project" value="UniProtKB-KW"/>
</dbReference>
<feature type="compositionally biased region" description="Low complexity" evidence="7">
    <location>
        <begin position="1060"/>
        <end position="1070"/>
    </location>
</feature>
<evidence type="ECO:0000256" key="4">
    <source>
        <dbReference type="ARBA" id="ARBA00022490"/>
    </source>
</evidence>
<evidence type="ECO:0000256" key="2">
    <source>
        <dbReference type="ARBA" id="ARBA00004496"/>
    </source>
</evidence>
<dbReference type="InterPro" id="IPR000904">
    <property type="entry name" value="Sec7_dom"/>
</dbReference>
<dbReference type="GO" id="GO:0032012">
    <property type="term" value="P:regulation of ARF protein signal transduction"/>
    <property type="evidence" value="ECO:0007669"/>
    <property type="project" value="InterPro"/>
</dbReference>
<dbReference type="GO" id="GO:0016020">
    <property type="term" value="C:membrane"/>
    <property type="evidence" value="ECO:0007669"/>
    <property type="project" value="UniProtKB-SubCell"/>
</dbReference>
<keyword evidence="5" id="KW-0653">Protein transport</keyword>
<evidence type="ECO:0000313" key="9">
    <source>
        <dbReference type="Proteomes" id="UP000050790"/>
    </source>
</evidence>
<dbReference type="WBParaSite" id="SMRG1_14880.1">
    <property type="protein sequence ID" value="SMRG1_14880.1"/>
    <property type="gene ID" value="SMRG1_14880"/>
</dbReference>
<dbReference type="Gene3D" id="1.10.1000.11">
    <property type="entry name" value="Arf Nucleotide-binding Site Opener,domain 2"/>
    <property type="match status" value="1"/>
</dbReference>
<dbReference type="InterPro" id="IPR035999">
    <property type="entry name" value="Sec7_dom_sf"/>
</dbReference>
<evidence type="ECO:0000256" key="3">
    <source>
        <dbReference type="ARBA" id="ARBA00022448"/>
    </source>
</evidence>
<feature type="region of interest" description="Disordered" evidence="7">
    <location>
        <begin position="28"/>
        <end position="49"/>
    </location>
</feature>
<protein>
    <recommendedName>
        <fullName evidence="8">SEC7 domain-containing protein</fullName>
    </recommendedName>
</protein>
<evidence type="ECO:0000313" key="10">
    <source>
        <dbReference type="WBParaSite" id="SMRG1_14880.1"/>
    </source>
</evidence>
<dbReference type="SUPFAM" id="SSF48371">
    <property type="entry name" value="ARM repeat"/>
    <property type="match status" value="1"/>
</dbReference>
<keyword evidence="4" id="KW-0963">Cytoplasm</keyword>
<dbReference type="Pfam" id="PF20252">
    <property type="entry name" value="BIG2_C"/>
    <property type="match status" value="1"/>
</dbReference>
<feature type="compositionally biased region" description="Polar residues" evidence="7">
    <location>
        <begin position="290"/>
        <end position="304"/>
    </location>
</feature>
<comment type="subcellular location">
    <subcellularLocation>
        <location evidence="2">Cytoplasm</location>
    </subcellularLocation>
    <subcellularLocation>
        <location evidence="1">Membrane</location>
    </subcellularLocation>
</comment>
<dbReference type="PROSITE" id="PS50190">
    <property type="entry name" value="SEC7"/>
    <property type="match status" value="1"/>
</dbReference>
<dbReference type="Proteomes" id="UP000050790">
    <property type="component" value="Unassembled WGS sequence"/>
</dbReference>
<dbReference type="Pfam" id="PF16213">
    <property type="entry name" value="DCB"/>
    <property type="match status" value="1"/>
</dbReference>
<evidence type="ECO:0000256" key="1">
    <source>
        <dbReference type="ARBA" id="ARBA00004370"/>
    </source>
</evidence>
<name>A0AA84Z6S2_9TREM</name>
<dbReference type="SMART" id="SM00222">
    <property type="entry name" value="Sec7"/>
    <property type="match status" value="1"/>
</dbReference>
<accession>A0AA84Z6S2</accession>
<dbReference type="PANTHER" id="PTHR10663">
    <property type="entry name" value="GUANYL-NUCLEOTIDE EXCHANGE FACTOR"/>
    <property type="match status" value="1"/>
</dbReference>
<dbReference type="InterPro" id="IPR032629">
    <property type="entry name" value="DCB_dom"/>
</dbReference>
<feature type="region of interest" description="Disordered" evidence="7">
    <location>
        <begin position="1060"/>
        <end position="1082"/>
    </location>
</feature>
<organism evidence="9 11">
    <name type="scientific">Schistosoma margrebowiei</name>
    <dbReference type="NCBI Taxonomy" id="48269"/>
    <lineage>
        <taxon>Eukaryota</taxon>
        <taxon>Metazoa</taxon>
        <taxon>Spiralia</taxon>
        <taxon>Lophotrochozoa</taxon>
        <taxon>Platyhelminthes</taxon>
        <taxon>Trematoda</taxon>
        <taxon>Digenea</taxon>
        <taxon>Strigeidida</taxon>
        <taxon>Schistosomatoidea</taxon>
        <taxon>Schistosomatidae</taxon>
        <taxon>Schistosoma</taxon>
    </lineage>
</organism>
<evidence type="ECO:0000313" key="11">
    <source>
        <dbReference type="WBParaSite" id="SMRG1_14880.2"/>
    </source>
</evidence>
<evidence type="ECO:0000259" key="8">
    <source>
        <dbReference type="PROSITE" id="PS50190"/>
    </source>
</evidence>
<keyword evidence="3" id="KW-0813">Transport</keyword>
<dbReference type="Pfam" id="PF01369">
    <property type="entry name" value="Sec7"/>
    <property type="match status" value="1"/>
</dbReference>
<evidence type="ECO:0000256" key="7">
    <source>
        <dbReference type="SAM" id="MobiDB-lite"/>
    </source>
</evidence>
<evidence type="ECO:0000256" key="6">
    <source>
        <dbReference type="ARBA" id="ARBA00023136"/>
    </source>
</evidence>
<evidence type="ECO:0000256" key="5">
    <source>
        <dbReference type="ARBA" id="ARBA00022927"/>
    </source>
</evidence>
<dbReference type="InterPro" id="IPR046455">
    <property type="entry name" value="Sec7/BIG1-like_C"/>
</dbReference>
<dbReference type="FunFam" id="1.10.1000.11:FF:000003">
    <property type="entry name" value="Brefeldin A-inhibited guanine nucleotide-exchange protein 1"/>
    <property type="match status" value="1"/>
</dbReference>
<dbReference type="InterPro" id="IPR023394">
    <property type="entry name" value="Sec7_C_sf"/>
</dbReference>
<feature type="domain" description="SEC7" evidence="8">
    <location>
        <begin position="734"/>
        <end position="926"/>
    </location>
</feature>
<feature type="compositionally biased region" description="Basic and acidic residues" evidence="7">
    <location>
        <begin position="308"/>
        <end position="317"/>
    </location>
</feature>
<sequence length="2135" mass="238564">MLAISSKNPNDQELPLQNLNSLKQNIPSTRTVSSFPAPETDNTIPIPQPQFSISSQAFSMFLIRSIEKIASERETRKSNNSAVKKACEEALVLLKEQPQVLPSSKISPGNESSTHLPPLKSDCGILLSDERLLRPFQLACTMKSPKIVSTAVDSLQKLIAYGHIPNTAVCSSGKVRIIEQVVTTICSCFQGVQTDDGIQLQILKALLTVITSSVVEIHEADILLVVRTCYNIFMATKNPINQATARATLTQIISVLFQRMEQNAFEAAIAINAHISLNSDSTRPDECNKLEQSPLENSTQISFENESDSLKDEHNTGEKLLNGDAHINSCDSPDADNGYIPSKEDKDSESKVNKIVENILYEIIKKVAVDDEDDSNSLSSPHCIPNSESLPDICKSSIDSSRSSSISISVNTSLNQEWSSGNVTPSIVSATATTTNNIHESDLRDPNSTLVVDNNCEVVTSAHVTQKDAFLVFRSLCRLAVKDFTGSDSNDPKSHAVRSKSLSLQLLLNLLQQPGPLFSTSEIFIAAIKQYLCVALFKNGTSPIVEIFELSVAIFLALLTYFKPYLKRQIEVFFKDVLLLILESSKSSYGHKLIVIDALKRICGDAQCLVDIYLNYDCDLSMANIFERLTTDLAKIAQGRYLVAEHGNNTSSSIQQQQQILRSSGLECLVLILRCMTEWSQELYVNPESQSFLGSEPMLANSGSNSNTVENAGVDGNHNMTSLGTVKPYDDPEAFESRKAQKEIYESGLALFNQNQPLRCLQLLQENGLIGESVESVAQFLLVEDRLSKSHIGYFLGENEPYNLRVMYAYVDQFDFTDKDFVSAMREFLSGFRLPGEAQKIDRLMEKFAARYFACNPNNNVFASADTAYVLAFSIIMLTTDLHSSQIKPHNRMSKEDYIRMNRGINDSQDLPESYLAQIYDEIANAGIKLKADDNVTKLTKISTSTEISPKLDNRRQTGDGEILGDSVMSGSSEFTCATHCEHVRPMFKLAWTPFLAAFSVGLQDSDALDVNHLCLEGIRYAIRIACIFHMELERDAYVQALARFTLLLTTSHVNPTITNGNSSGINGNNHQTVNSRRPRSEKINTNASSTLSNAYTNALGSNTSNPALSTPEAMKQKNIDTIRTLITVAQTDGNYLGRAWLEILRCISQLESAHLITHAISSTYGLNTNNPHIVNRPTHYNSYNNSYNQNINELSTVTSLTTENGSIKSNNLIASSPTVTSNHFVSSNLNEPVAPGSLAASIVDSKKAAVLQEVMGETGSQSVVVAVDKIFTGSIRLNGDAIVEFVKALCQVSQEELNLPQARTFSLQKVVEISYYNMGRIRLQWSRIWEHIGSHFTTAGRSVDEDVAEFVVDSLRQLSVKLIEKGELPNFHFQKEFLRPFVNILETEPNVSHKVQDMIVRCIYQLVHSQYSNIRSGWTNIFAVLHLIASSLNEAIVDMAFETCHFTVKTVFKEHLRIVVDAFQPLVKALAEFACNPRFPDTAMESIRLIRICACTVADNETVFIGLQNPEFPIVNNNNSMELPNSDLKYVYLLPEDDQIWLRGWMPVLCELFRIINGCKLDVRTRGLTVFFDILKSHGNKFKPLWWRETFAVIFRVFQHFRISSVSSEYNNTMTNVDLETVDHHISSVKTPPYSNAWNEQAITSNRGIHHQTLSNMERTEWMNTTCNHTLFSVVDIFTQFYDVLHDILLDDIYQQLRWCCLQEYEQLARSGTSCLETLILSNGKRFNDKIWESTVNLIVDLFKSTVPHQLLTWRPEQMPIEINDQTMATSFENTNQQSIPGHVARAHLFADLLNKCVVQYELIQTVDHILFYSAHSRNEDIHYLHEARRLAVASYPAFEVALQAATSSNQPTLFNSPSFLTKDSNSNNNTGSRISVDIINHDYSSTNKTITNHKDDLRILDSSENLSVLENEKASTQFFFETNLNNTTQLVGASPLPFDSRGMYPHLSPQQRFTLAKCLLDSHAFAKKFNSDDEQRNILFQAGFKVKAKPNLLKQETHSLLCALRILFRLAEEASDIREKADELLDHVILDAFHYYHGLVIDGHRHAWDPCLVLIITQLIQLSPSSRFHKHATCLYPGLCDLVAMAGGISPQVAALMRVFLLRCGTFFIPITSGGGGSNSNSSNSCTKMENSS</sequence>
<reference evidence="10 11" key="1">
    <citation type="submission" date="2023-11" db="UniProtKB">
        <authorList>
            <consortium name="WormBaseParasite"/>
        </authorList>
    </citation>
    <scope>IDENTIFICATION</scope>
</reference>
<dbReference type="WBParaSite" id="SMRG1_14880.2">
    <property type="protein sequence ID" value="SMRG1_14880.2"/>
    <property type="gene ID" value="SMRG1_14880"/>
</dbReference>
<keyword evidence="6" id="KW-0472">Membrane</keyword>
<dbReference type="InterPro" id="IPR015403">
    <property type="entry name" value="Mon2/Sec7/BIG1-like_HDS"/>
</dbReference>
<dbReference type="PANTHER" id="PTHR10663:SF375">
    <property type="entry name" value="LD29171P"/>
    <property type="match status" value="1"/>
</dbReference>
<dbReference type="Gene3D" id="1.10.220.20">
    <property type="match status" value="1"/>
</dbReference>
<dbReference type="InterPro" id="IPR016024">
    <property type="entry name" value="ARM-type_fold"/>
</dbReference>
<dbReference type="GO" id="GO:0005085">
    <property type="term" value="F:guanyl-nucleotide exchange factor activity"/>
    <property type="evidence" value="ECO:0007669"/>
    <property type="project" value="InterPro"/>
</dbReference>
<dbReference type="GO" id="GO:0005737">
    <property type="term" value="C:cytoplasm"/>
    <property type="evidence" value="ECO:0007669"/>
    <property type="project" value="UniProtKB-SubCell"/>
</dbReference>